<accession>A0A914IBC1</accession>
<name>A0A914IBC1_GLORO</name>
<keyword evidence="1" id="KW-1185">Reference proteome</keyword>
<evidence type="ECO:0000313" key="2">
    <source>
        <dbReference type="WBParaSite" id="Gr19_v10_g832.t1"/>
    </source>
</evidence>
<dbReference type="AlphaFoldDB" id="A0A914IBC1"/>
<proteinExistence type="predicted"/>
<dbReference type="Proteomes" id="UP000887572">
    <property type="component" value="Unplaced"/>
</dbReference>
<evidence type="ECO:0000313" key="1">
    <source>
        <dbReference type="Proteomes" id="UP000887572"/>
    </source>
</evidence>
<protein>
    <submittedName>
        <fullName evidence="2">Uncharacterized protein</fullName>
    </submittedName>
</protein>
<dbReference type="WBParaSite" id="Gr19_v10_g832.t1">
    <property type="protein sequence ID" value="Gr19_v10_g832.t1"/>
    <property type="gene ID" value="Gr19_v10_g832"/>
</dbReference>
<sequence>MVFILFRGSWSICRRSALRCSEQLYELGFEASPSGSGTRAVGVLFVLGAECVQLQRVRVGLSWRSVAVACDTCQQSPVICPTRLETRTKEFSVCASHWELKTQGRNESEGLLAELMCDLVHPGVRAQHSPVPIACDGAETERTR</sequence>
<organism evidence="1 2">
    <name type="scientific">Globodera rostochiensis</name>
    <name type="common">Golden nematode worm</name>
    <name type="synonym">Heterodera rostochiensis</name>
    <dbReference type="NCBI Taxonomy" id="31243"/>
    <lineage>
        <taxon>Eukaryota</taxon>
        <taxon>Metazoa</taxon>
        <taxon>Ecdysozoa</taxon>
        <taxon>Nematoda</taxon>
        <taxon>Chromadorea</taxon>
        <taxon>Rhabditida</taxon>
        <taxon>Tylenchina</taxon>
        <taxon>Tylenchomorpha</taxon>
        <taxon>Tylenchoidea</taxon>
        <taxon>Heteroderidae</taxon>
        <taxon>Heteroderinae</taxon>
        <taxon>Globodera</taxon>
    </lineage>
</organism>
<reference evidence="2" key="1">
    <citation type="submission" date="2022-11" db="UniProtKB">
        <authorList>
            <consortium name="WormBaseParasite"/>
        </authorList>
    </citation>
    <scope>IDENTIFICATION</scope>
</reference>